<name>A0A1Y3EF37_9BILA</name>
<protein>
    <submittedName>
        <fullName evidence="2">Uncharacterized protein</fullName>
    </submittedName>
</protein>
<dbReference type="EMBL" id="LVZM01017763">
    <property type="protein sequence ID" value="OUC42229.1"/>
    <property type="molecule type" value="Genomic_DNA"/>
</dbReference>
<accession>A0A1Y3EF37</accession>
<sequence>MRAKSDGRQKEGSTEQMRSPAKSQRLEEEDESSPWMVGETTSVRIHLSTACINQIRLLTVCSVALDENGKKWIVNCQLYRGSERSLIRQDVADEFDLKGLSNAMTVKGVNGVRVKTPDIHRVQHRVAPVSDVADSSGKKLQLTALCISKICDDALDTLMPWPFGSDLPPGTLPDIPLSLTAIHVLIRLDAYFQALGSQKRKGRKNTPATVESIFGWIIFSLTAQSSMSSEETALLTQMIDDVAQLLLRFWEKVIHPGKHSKMERLVQITAYCVRFVTNARSSRNGMKSGGSLSLCKWQEAEKRRIKEIHAEAFPVSRISSWANSIGALSSRKDPVQSVETQDDHRNSAGK</sequence>
<comment type="caution">
    <text evidence="2">The sequence shown here is derived from an EMBL/GenBank/DDBJ whole genome shotgun (WGS) entry which is preliminary data.</text>
</comment>
<reference evidence="2 3" key="1">
    <citation type="submission" date="2015-04" db="EMBL/GenBank/DDBJ databases">
        <title>Draft genome of the roundworm Trichinella nativa.</title>
        <authorList>
            <person name="Mitreva M."/>
        </authorList>
    </citation>
    <scope>NUCLEOTIDE SEQUENCE [LARGE SCALE GENOMIC DNA]</scope>
    <source>
        <strain evidence="2 3">ISS45</strain>
    </source>
</reference>
<evidence type="ECO:0000313" key="3">
    <source>
        <dbReference type="Proteomes" id="UP000243006"/>
    </source>
</evidence>
<feature type="compositionally biased region" description="Basic and acidic residues" evidence="1">
    <location>
        <begin position="341"/>
        <end position="350"/>
    </location>
</feature>
<organism evidence="2 3">
    <name type="scientific">Trichinella nativa</name>
    <dbReference type="NCBI Taxonomy" id="6335"/>
    <lineage>
        <taxon>Eukaryota</taxon>
        <taxon>Metazoa</taxon>
        <taxon>Ecdysozoa</taxon>
        <taxon>Nematoda</taxon>
        <taxon>Enoplea</taxon>
        <taxon>Dorylaimia</taxon>
        <taxon>Trichinellida</taxon>
        <taxon>Trichinellidae</taxon>
        <taxon>Trichinella</taxon>
    </lineage>
</organism>
<feature type="region of interest" description="Disordered" evidence="1">
    <location>
        <begin position="328"/>
        <end position="350"/>
    </location>
</feature>
<gene>
    <name evidence="2" type="ORF">D917_10333</name>
</gene>
<feature type="compositionally biased region" description="Basic and acidic residues" evidence="1">
    <location>
        <begin position="1"/>
        <end position="13"/>
    </location>
</feature>
<evidence type="ECO:0000313" key="2">
    <source>
        <dbReference type="EMBL" id="OUC42229.1"/>
    </source>
</evidence>
<dbReference type="AlphaFoldDB" id="A0A1Y3EF37"/>
<dbReference type="Proteomes" id="UP000243006">
    <property type="component" value="Unassembled WGS sequence"/>
</dbReference>
<feature type="region of interest" description="Disordered" evidence="1">
    <location>
        <begin position="1"/>
        <end position="35"/>
    </location>
</feature>
<proteinExistence type="predicted"/>
<evidence type="ECO:0000256" key="1">
    <source>
        <dbReference type="SAM" id="MobiDB-lite"/>
    </source>
</evidence>